<dbReference type="STRING" id="68214.AVL59_22245"/>
<dbReference type="Gene3D" id="1.10.1740.10">
    <property type="match status" value="1"/>
</dbReference>
<dbReference type="SUPFAM" id="SSF88946">
    <property type="entry name" value="Sigma2 domain of RNA polymerase sigma factors"/>
    <property type="match status" value="1"/>
</dbReference>
<dbReference type="Gene3D" id="1.10.10.10">
    <property type="entry name" value="Winged helix-like DNA-binding domain superfamily/Winged helix DNA-binding domain"/>
    <property type="match status" value="1"/>
</dbReference>
<dbReference type="InterPro" id="IPR036388">
    <property type="entry name" value="WH-like_DNA-bd_sf"/>
</dbReference>
<dbReference type="GO" id="GO:0003677">
    <property type="term" value="F:DNA binding"/>
    <property type="evidence" value="ECO:0007669"/>
    <property type="project" value="UniProtKB-KW"/>
</dbReference>
<dbReference type="InterPro" id="IPR039425">
    <property type="entry name" value="RNA_pol_sigma-70-like"/>
</dbReference>
<keyword evidence="5" id="KW-0804">Transcription</keyword>
<dbReference type="GO" id="GO:0016987">
    <property type="term" value="F:sigma factor activity"/>
    <property type="evidence" value="ECO:0007669"/>
    <property type="project" value="UniProtKB-KW"/>
</dbReference>
<name>A0A1B1BD35_9ACTN</name>
<evidence type="ECO:0000259" key="6">
    <source>
        <dbReference type="Pfam" id="PF04542"/>
    </source>
</evidence>
<proteinExistence type="inferred from homology"/>
<evidence type="ECO:0000313" key="7">
    <source>
        <dbReference type="EMBL" id="ANP56701.1"/>
    </source>
</evidence>
<organism evidence="7 8">
    <name type="scientific">Streptomyces griseochromogenes</name>
    <dbReference type="NCBI Taxonomy" id="68214"/>
    <lineage>
        <taxon>Bacteria</taxon>
        <taxon>Bacillati</taxon>
        <taxon>Actinomycetota</taxon>
        <taxon>Actinomycetes</taxon>
        <taxon>Kitasatosporales</taxon>
        <taxon>Streptomycetaceae</taxon>
        <taxon>Streptomyces</taxon>
    </lineage>
</organism>
<evidence type="ECO:0000256" key="4">
    <source>
        <dbReference type="ARBA" id="ARBA00023125"/>
    </source>
</evidence>
<dbReference type="InterPro" id="IPR013324">
    <property type="entry name" value="RNA_pol_sigma_r3/r4-like"/>
</dbReference>
<keyword evidence="3" id="KW-0731">Sigma factor</keyword>
<keyword evidence="2" id="KW-0805">Transcription regulation</keyword>
<evidence type="ECO:0000256" key="5">
    <source>
        <dbReference type="ARBA" id="ARBA00023163"/>
    </source>
</evidence>
<dbReference type="InterPro" id="IPR007627">
    <property type="entry name" value="RNA_pol_sigma70_r2"/>
</dbReference>
<evidence type="ECO:0000256" key="1">
    <source>
        <dbReference type="ARBA" id="ARBA00010641"/>
    </source>
</evidence>
<evidence type="ECO:0000256" key="2">
    <source>
        <dbReference type="ARBA" id="ARBA00023015"/>
    </source>
</evidence>
<dbReference type="SUPFAM" id="SSF88659">
    <property type="entry name" value="Sigma3 and sigma4 domains of RNA polymerase sigma factors"/>
    <property type="match status" value="1"/>
</dbReference>
<dbReference type="EMBL" id="CP016279">
    <property type="protein sequence ID" value="ANP56701.1"/>
    <property type="molecule type" value="Genomic_DNA"/>
</dbReference>
<sequence>MDIGELLARCRQDDQHAWGELIRRFSPPVRTVARSFRLQPVDCEDVCQLTWIQMIEGIRSIQHAGKLRAWVVTVARREAMRHRARSDRQVPMGGGHEFRDIVDTSVTPEERAMAQAEAASVRAAVQLLGPDQRALLLLLFSEAPASYTEISARLGIPRGSIGPTRRRALEQMKALLASEDWVNGR</sequence>
<accession>A0A1B1BD35</accession>
<dbReference type="NCBIfam" id="TIGR02937">
    <property type="entry name" value="sigma70-ECF"/>
    <property type="match status" value="1"/>
</dbReference>
<dbReference type="GO" id="GO:0006352">
    <property type="term" value="P:DNA-templated transcription initiation"/>
    <property type="evidence" value="ECO:0007669"/>
    <property type="project" value="InterPro"/>
</dbReference>
<evidence type="ECO:0000256" key="3">
    <source>
        <dbReference type="ARBA" id="ARBA00023082"/>
    </source>
</evidence>
<dbReference type="PANTHER" id="PTHR43133">
    <property type="entry name" value="RNA POLYMERASE ECF-TYPE SIGMA FACTO"/>
    <property type="match status" value="1"/>
</dbReference>
<dbReference type="Proteomes" id="UP000092659">
    <property type="component" value="Chromosome"/>
</dbReference>
<dbReference type="InterPro" id="IPR013325">
    <property type="entry name" value="RNA_pol_sigma_r2"/>
</dbReference>
<dbReference type="PANTHER" id="PTHR43133:SF8">
    <property type="entry name" value="RNA POLYMERASE SIGMA FACTOR HI_1459-RELATED"/>
    <property type="match status" value="1"/>
</dbReference>
<gene>
    <name evidence="7" type="ORF">AVL59_22245</name>
</gene>
<evidence type="ECO:0000313" key="8">
    <source>
        <dbReference type="Proteomes" id="UP000092659"/>
    </source>
</evidence>
<protein>
    <recommendedName>
        <fullName evidence="6">RNA polymerase sigma-70 region 2 domain-containing protein</fullName>
    </recommendedName>
</protein>
<feature type="domain" description="RNA polymerase sigma-70 region 2" evidence="6">
    <location>
        <begin position="21"/>
        <end position="88"/>
    </location>
</feature>
<dbReference type="AlphaFoldDB" id="A0A1B1BD35"/>
<comment type="similarity">
    <text evidence="1">Belongs to the sigma-70 factor family. ECF subfamily.</text>
</comment>
<dbReference type="InterPro" id="IPR014284">
    <property type="entry name" value="RNA_pol_sigma-70_dom"/>
</dbReference>
<reference evidence="7 8" key="1">
    <citation type="submission" date="2016-06" db="EMBL/GenBank/DDBJ databases">
        <title>Complete genome sequence of Streptomyces griseochromogenes ATCC 14511, the Blasticidin S producer.</title>
        <authorList>
            <person name="Wu L."/>
        </authorList>
    </citation>
    <scope>NUCLEOTIDE SEQUENCE [LARGE SCALE GENOMIC DNA]</scope>
    <source>
        <strain evidence="7 8">ATCC 14511</strain>
    </source>
</reference>
<dbReference type="Pfam" id="PF04542">
    <property type="entry name" value="Sigma70_r2"/>
    <property type="match status" value="1"/>
</dbReference>
<keyword evidence="4" id="KW-0238">DNA-binding</keyword>
<dbReference type="KEGG" id="sgs:AVL59_22245"/>